<dbReference type="GO" id="GO:0006310">
    <property type="term" value="P:DNA recombination"/>
    <property type="evidence" value="ECO:0007669"/>
    <property type="project" value="UniProtKB-KW"/>
</dbReference>
<name>A0A935JYY1_9RHOO</name>
<dbReference type="SUPFAM" id="SSF56349">
    <property type="entry name" value="DNA breaking-rejoining enzymes"/>
    <property type="match status" value="1"/>
</dbReference>
<feature type="non-terminal residue" evidence="3">
    <location>
        <position position="1"/>
    </location>
</feature>
<dbReference type="Gene3D" id="1.10.443.10">
    <property type="entry name" value="Intergrase catalytic core"/>
    <property type="match status" value="1"/>
</dbReference>
<evidence type="ECO:0000313" key="4">
    <source>
        <dbReference type="Proteomes" id="UP000739411"/>
    </source>
</evidence>
<organism evidence="3 4">
    <name type="scientific">Candidatus Dechloromonas phosphorivorans</name>
    <dbReference type="NCBI Taxonomy" id="2899244"/>
    <lineage>
        <taxon>Bacteria</taxon>
        <taxon>Pseudomonadati</taxon>
        <taxon>Pseudomonadota</taxon>
        <taxon>Betaproteobacteria</taxon>
        <taxon>Rhodocyclales</taxon>
        <taxon>Azonexaceae</taxon>
        <taxon>Dechloromonas</taxon>
    </lineage>
</organism>
<dbReference type="InterPro" id="IPR013762">
    <property type="entry name" value="Integrase-like_cat_sf"/>
</dbReference>
<dbReference type="Pfam" id="PF00589">
    <property type="entry name" value="Phage_integrase"/>
    <property type="match status" value="1"/>
</dbReference>
<dbReference type="PROSITE" id="PS51898">
    <property type="entry name" value="TYR_RECOMBINASE"/>
    <property type="match status" value="1"/>
</dbReference>
<proteinExistence type="predicted"/>
<dbReference type="EMBL" id="JADJMS010000037">
    <property type="protein sequence ID" value="MBK7416257.1"/>
    <property type="molecule type" value="Genomic_DNA"/>
</dbReference>
<keyword evidence="1" id="KW-0233">DNA recombination</keyword>
<dbReference type="InterPro" id="IPR002104">
    <property type="entry name" value="Integrase_catalytic"/>
</dbReference>
<comment type="caution">
    <text evidence="3">The sequence shown here is derived from an EMBL/GenBank/DDBJ whole genome shotgun (WGS) entry which is preliminary data.</text>
</comment>
<evidence type="ECO:0000259" key="2">
    <source>
        <dbReference type="PROSITE" id="PS51898"/>
    </source>
</evidence>
<gene>
    <name evidence="3" type="ORF">IPJ38_15320</name>
</gene>
<dbReference type="GO" id="GO:0003677">
    <property type="term" value="F:DNA binding"/>
    <property type="evidence" value="ECO:0007669"/>
    <property type="project" value="InterPro"/>
</dbReference>
<feature type="domain" description="Tyr recombinase" evidence="2">
    <location>
        <begin position="1"/>
        <end position="50"/>
    </location>
</feature>
<reference evidence="3 4" key="1">
    <citation type="submission" date="2020-10" db="EMBL/GenBank/DDBJ databases">
        <title>Connecting structure to function with the recovery of over 1000 high-quality activated sludge metagenome-assembled genomes encoding full-length rRNA genes using long-read sequencing.</title>
        <authorList>
            <person name="Singleton C.M."/>
            <person name="Petriglieri F."/>
            <person name="Kristensen J.M."/>
            <person name="Kirkegaard R.H."/>
            <person name="Michaelsen T.Y."/>
            <person name="Andersen M.H."/>
            <person name="Karst S.M."/>
            <person name="Dueholm M.S."/>
            <person name="Nielsen P.H."/>
            <person name="Albertsen M."/>
        </authorList>
    </citation>
    <scope>NUCLEOTIDE SEQUENCE [LARGE SCALE GENOMIC DNA]</scope>
    <source>
        <strain evidence="3">EsbW_18-Q3-R4-48_BATAC.463</strain>
    </source>
</reference>
<sequence length="54" mass="5977">FHTLRHTSCSRLAQAGVDILAIAEHAGHRSLSMTRRYSHLCIKGRANTINSVFA</sequence>
<accession>A0A935JYY1</accession>
<evidence type="ECO:0000256" key="1">
    <source>
        <dbReference type="ARBA" id="ARBA00023172"/>
    </source>
</evidence>
<evidence type="ECO:0000313" key="3">
    <source>
        <dbReference type="EMBL" id="MBK7416257.1"/>
    </source>
</evidence>
<dbReference type="InterPro" id="IPR011010">
    <property type="entry name" value="DNA_brk_join_enz"/>
</dbReference>
<protein>
    <submittedName>
        <fullName evidence="3">Tyrosine-type recombinase/integrase</fullName>
    </submittedName>
</protein>
<dbReference type="AlphaFoldDB" id="A0A935JYY1"/>
<dbReference type="Proteomes" id="UP000739411">
    <property type="component" value="Unassembled WGS sequence"/>
</dbReference>
<dbReference type="GO" id="GO:0015074">
    <property type="term" value="P:DNA integration"/>
    <property type="evidence" value="ECO:0007669"/>
    <property type="project" value="InterPro"/>
</dbReference>